<keyword evidence="9" id="KW-1185">Reference proteome</keyword>
<dbReference type="GO" id="GO:0008792">
    <property type="term" value="F:arginine decarboxylase activity"/>
    <property type="evidence" value="ECO:0007669"/>
    <property type="project" value="UniProtKB-EC"/>
</dbReference>
<feature type="modified residue" description="N6-(pyridoxal phosphate)lysine" evidence="6">
    <location>
        <position position="389"/>
    </location>
</feature>
<dbReference type="PROSITE" id="PS00703">
    <property type="entry name" value="OKR_DC_1"/>
    <property type="match status" value="1"/>
</dbReference>
<dbReference type="GO" id="GO:0006527">
    <property type="term" value="P:L-arginine catabolic process"/>
    <property type="evidence" value="ECO:0007669"/>
    <property type="project" value="TreeGrafter"/>
</dbReference>
<dbReference type="eggNOG" id="COG1982">
    <property type="taxonomic scope" value="Bacteria"/>
</dbReference>
<evidence type="ECO:0000256" key="4">
    <source>
        <dbReference type="ARBA" id="ARBA00022898"/>
    </source>
</evidence>
<evidence type="ECO:0000256" key="6">
    <source>
        <dbReference type="PIRSR" id="PIRSR009393-1"/>
    </source>
</evidence>
<dbReference type="EC" id="4.1.1.19" evidence="8"/>
<dbReference type="FunFam" id="3.40.640.10:FF:000008">
    <property type="entry name" value="Lysine decarboxylase, inducible"/>
    <property type="match status" value="1"/>
</dbReference>
<feature type="domain" description="Orn/Lys/Arg decarboxylases family 1 pyridoxal-P attachment site" evidence="7">
    <location>
        <begin position="384"/>
        <end position="398"/>
    </location>
</feature>
<dbReference type="PIRSF" id="PIRSF009393">
    <property type="entry name" value="Orn_decarb"/>
    <property type="match status" value="1"/>
</dbReference>
<dbReference type="InterPro" id="IPR015424">
    <property type="entry name" value="PyrdxlP-dep_Trfase"/>
</dbReference>
<dbReference type="Pfam" id="PF03711">
    <property type="entry name" value="OKR_DC_1_C"/>
    <property type="match status" value="1"/>
</dbReference>
<reference evidence="9" key="1">
    <citation type="submission" date="2014-05" db="EMBL/GenBank/DDBJ databases">
        <title>ATOL: Assembling a taxonomically balanced genome-scale reconstruction of the evolutionary history of the Enterobacteriaceae.</title>
        <authorList>
            <person name="Plunkett G. III"/>
            <person name="Neeno-Eckwall E.C."/>
            <person name="Glasner J.D."/>
            <person name="Perna N.T."/>
        </authorList>
    </citation>
    <scope>NUCLEOTIDE SEQUENCE [LARGE SCALE GENOMIC DNA]</scope>
    <source>
        <strain evidence="9">ATCC 49490</strain>
    </source>
</reference>
<dbReference type="PANTHER" id="PTHR45229">
    <property type="entry name" value="CONSTITUTIVE ORNITHINE DECARBOXYLASE"/>
    <property type="match status" value="1"/>
</dbReference>
<evidence type="ECO:0000256" key="5">
    <source>
        <dbReference type="ARBA" id="ARBA00023239"/>
    </source>
</evidence>
<evidence type="ECO:0000256" key="3">
    <source>
        <dbReference type="ARBA" id="ARBA00022793"/>
    </source>
</evidence>
<dbReference type="GO" id="GO:0005829">
    <property type="term" value="C:cytosol"/>
    <property type="evidence" value="ECO:0007669"/>
    <property type="project" value="TreeGrafter"/>
</dbReference>
<dbReference type="EMBL" id="JMTB01000070">
    <property type="protein sequence ID" value="KFC07098.1"/>
    <property type="molecule type" value="Genomic_DNA"/>
</dbReference>
<dbReference type="CDD" id="cd00615">
    <property type="entry name" value="Orn_deC_like"/>
    <property type="match status" value="1"/>
</dbReference>
<dbReference type="InterPro" id="IPR015421">
    <property type="entry name" value="PyrdxlP-dep_Trfase_major"/>
</dbReference>
<sequence>MAYYHDSELTILFAMSTNTAGTIFQSSLDEISQELLSRGHKIVRTSSATDAKAQVFSNARIDTVLLEWEMPQSSEVLDVIRSRSARLPVLLFRDRREDTCVPVFVMEKIQEMVWSGEDSAIFIAGRIEKLASTYLGQIEPPFFRSLMTFRDVHEYSWHTPGHTGGTAFLKTASGRRFYDYFGENLLRSDLSISVDSLGSLLDHSGPIGESEKYIAAVFGADRSYSVTNGTSTSNRIVYAACVAEGDIVLCDRNAHKSIEQALTQTGANPVYLIPQRNYLGIIGPIPPDGLHHESLAARCAADARVRDGLCEQKPALATITNSTYDGICYNAAKVVELLGSTVDRIHFDEAWYGYARFNPLYMNHFAMYGSADNYPKDAPALFATQSTHKLLAAISQASYIHHRGGRNTLPHDRFNEAFMMHSSTSPLYTIIASNEIAAAMMDEAGEHLTSESIREAIEFRQNVAKYARELSVNGEGWFFSTWNPVTVKDPVTGKEYAFEDAPVNLLMKTPSCWTLHPGEEWHGYGNIEDDYAMLDPIKVSVVTPGINPDGTYQKTGIPAVLLSSYLGTKGIVNEKTNDFSVLFLFSIGITNGKWATLLSALLEFKRDYDANSPLPKVFPELCKAHPERYIDLGLRDLAGQIFSQMKKTSQVELQALAFSQLPEKVRLPRDAYRSLVHAKVEQVPLNQLSGRTLATGIVPYPPGIPLLMPGENAGSADQPFIRYLTSLQDFDSSFPGFTHDIHGVESINDIYHMWVVLE</sequence>
<evidence type="ECO:0000313" key="9">
    <source>
        <dbReference type="Proteomes" id="UP000028630"/>
    </source>
</evidence>
<name>A0A085AA53_9ENTR</name>
<dbReference type="SUPFAM" id="SSF53383">
    <property type="entry name" value="PLP-dependent transferases"/>
    <property type="match status" value="1"/>
</dbReference>
<dbReference type="EC" id="4.1.1.-" evidence="8"/>
<dbReference type="Pfam" id="PF01276">
    <property type="entry name" value="OKR_DC_1"/>
    <property type="match status" value="1"/>
</dbReference>
<dbReference type="InterPro" id="IPR036633">
    <property type="entry name" value="Prn/Lys/Arg_de-COase_C_sf"/>
</dbReference>
<evidence type="ECO:0000256" key="2">
    <source>
        <dbReference type="ARBA" id="ARBA00010671"/>
    </source>
</evidence>
<evidence type="ECO:0000256" key="1">
    <source>
        <dbReference type="ARBA" id="ARBA00001933"/>
    </source>
</evidence>
<dbReference type="Gene3D" id="3.90.100.10">
    <property type="entry name" value="Orn/Lys/Arg decarboxylase, C-terminal domain"/>
    <property type="match status" value="1"/>
</dbReference>
<dbReference type="InterPro" id="IPR000310">
    <property type="entry name" value="Orn/Lys/Arg_deCO2ase_major_dom"/>
</dbReference>
<evidence type="ECO:0000313" key="8">
    <source>
        <dbReference type="EMBL" id="KFC07098.1"/>
    </source>
</evidence>
<dbReference type="InterPro" id="IPR005308">
    <property type="entry name" value="OKR_de-COase_N"/>
</dbReference>
<dbReference type="InterPro" id="IPR015422">
    <property type="entry name" value="PyrdxlP-dep_Trfase_small"/>
</dbReference>
<dbReference type="RefSeq" id="WP_084222777.1">
    <property type="nucleotide sequence ID" value="NZ_JMTB01000070.1"/>
</dbReference>
<dbReference type="Gene3D" id="3.90.1150.10">
    <property type="entry name" value="Aspartate Aminotransferase, domain 1"/>
    <property type="match status" value="1"/>
</dbReference>
<dbReference type="InterPro" id="IPR011193">
    <property type="entry name" value="Orn/lys/arg_de-COase"/>
</dbReference>
<gene>
    <name evidence="8" type="primary">adiA</name>
    <name evidence="8" type="ORF">GTGU_02137</name>
</gene>
<dbReference type="InterPro" id="IPR008286">
    <property type="entry name" value="Prn/Lys/Arg_de-COase_C"/>
</dbReference>
<dbReference type="Gene3D" id="3.40.50.2300">
    <property type="match status" value="1"/>
</dbReference>
<dbReference type="PANTHER" id="PTHR45229:SF3">
    <property type="entry name" value="BIODEGRADATIVE ARGININE DECARBOXYLASE"/>
    <property type="match status" value="1"/>
</dbReference>
<proteinExistence type="inferred from homology"/>
<evidence type="ECO:0000259" key="7">
    <source>
        <dbReference type="PROSITE" id="PS00703"/>
    </source>
</evidence>
<comment type="cofactor">
    <cofactor evidence="1">
        <name>pyridoxal 5'-phosphate</name>
        <dbReference type="ChEBI" id="CHEBI:597326"/>
    </cofactor>
</comment>
<comment type="similarity">
    <text evidence="2">Belongs to the Orn/Lys/Arg decarboxylase class-I family.</text>
</comment>
<keyword evidence="5 8" id="KW-0456">Lyase</keyword>
<dbReference type="GO" id="GO:0030170">
    <property type="term" value="F:pyridoxal phosphate binding"/>
    <property type="evidence" value="ECO:0007669"/>
    <property type="project" value="TreeGrafter"/>
</dbReference>
<comment type="caution">
    <text evidence="8">The sequence shown here is derived from an EMBL/GenBank/DDBJ whole genome shotgun (WGS) entry which is preliminary data.</text>
</comment>
<organism evidence="8 9">
    <name type="scientific">Trabulsiella guamensis ATCC 49490</name>
    <dbReference type="NCBI Taxonomy" id="1005994"/>
    <lineage>
        <taxon>Bacteria</taxon>
        <taxon>Pseudomonadati</taxon>
        <taxon>Pseudomonadota</taxon>
        <taxon>Gammaproteobacteria</taxon>
        <taxon>Enterobacterales</taxon>
        <taxon>Enterobacteriaceae</taxon>
        <taxon>Trabulsiella</taxon>
    </lineage>
</organism>
<dbReference type="SUPFAM" id="SSF55904">
    <property type="entry name" value="Ornithine decarboxylase C-terminal domain"/>
    <property type="match status" value="1"/>
</dbReference>
<dbReference type="Gene3D" id="3.40.640.10">
    <property type="entry name" value="Type I PLP-dependent aspartate aminotransferase-like (Major domain)"/>
    <property type="match status" value="1"/>
</dbReference>
<dbReference type="Pfam" id="PF03709">
    <property type="entry name" value="OKR_DC_1_N"/>
    <property type="match status" value="1"/>
</dbReference>
<dbReference type="Proteomes" id="UP000028630">
    <property type="component" value="Unassembled WGS sequence"/>
</dbReference>
<protein>
    <submittedName>
        <fullName evidence="8">Catabolic arginine decarboxylase</fullName>
        <ecNumber evidence="8">4.1.1.-</ecNumber>
        <ecNumber evidence="8">4.1.1.19</ecNumber>
    </submittedName>
</protein>
<accession>A0A085AA53</accession>
<keyword evidence="3" id="KW-0210">Decarboxylase</keyword>
<dbReference type="AlphaFoldDB" id="A0A085AA53"/>
<keyword evidence="4 6" id="KW-0663">Pyridoxal phosphate</keyword>